<evidence type="ECO:0000256" key="5">
    <source>
        <dbReference type="ARBA" id="ARBA00023004"/>
    </source>
</evidence>
<dbReference type="GO" id="GO:0005506">
    <property type="term" value="F:iron ion binding"/>
    <property type="evidence" value="ECO:0007669"/>
    <property type="project" value="InterPro"/>
</dbReference>
<dbReference type="PANTHER" id="PTHR24291:SF50">
    <property type="entry name" value="BIFUNCTIONAL ALBAFLAVENONE MONOOXYGENASE_TERPENE SYNTHASE"/>
    <property type="match status" value="1"/>
</dbReference>
<dbReference type="InterPro" id="IPR001128">
    <property type="entry name" value="Cyt_P450"/>
</dbReference>
<dbReference type="GO" id="GO:0020037">
    <property type="term" value="F:heme binding"/>
    <property type="evidence" value="ECO:0007669"/>
    <property type="project" value="InterPro"/>
</dbReference>
<dbReference type="Gene3D" id="1.10.630.10">
    <property type="entry name" value="Cytochrome P450"/>
    <property type="match status" value="1"/>
</dbReference>
<dbReference type="EMBL" id="KE747809">
    <property type="protein sequence ID" value="RMZ66832.1"/>
    <property type="molecule type" value="Genomic_DNA"/>
</dbReference>
<keyword evidence="5 7" id="KW-0408">Iron</keyword>
<accession>A0A3M7LXG8</accession>
<evidence type="ECO:0000313" key="9">
    <source>
        <dbReference type="Proteomes" id="UP000265663"/>
    </source>
</evidence>
<comment type="cofactor">
    <cofactor evidence="7">
        <name>heme</name>
        <dbReference type="ChEBI" id="CHEBI:30413"/>
    </cofactor>
</comment>
<name>A0A3M7LXG8_9PLEO</name>
<dbReference type="PANTHER" id="PTHR24291">
    <property type="entry name" value="CYTOCHROME P450 FAMILY 4"/>
    <property type="match status" value="1"/>
</dbReference>
<dbReference type="InterPro" id="IPR050196">
    <property type="entry name" value="Cytochrome_P450_Monoox"/>
</dbReference>
<feature type="binding site" description="axial binding residue" evidence="7">
    <location>
        <position position="706"/>
    </location>
    <ligand>
        <name>heme</name>
        <dbReference type="ChEBI" id="CHEBI:30413"/>
    </ligand>
    <ligandPart>
        <name>Fe</name>
        <dbReference type="ChEBI" id="CHEBI:18248"/>
    </ligandPart>
</feature>
<dbReference type="PRINTS" id="PR00463">
    <property type="entry name" value="EP450I"/>
</dbReference>
<evidence type="ECO:0000256" key="1">
    <source>
        <dbReference type="ARBA" id="ARBA00010617"/>
    </source>
</evidence>
<proteinExistence type="inferred from homology"/>
<keyword evidence="3 7" id="KW-0479">Metal-binding</keyword>
<dbReference type="PRINTS" id="PR00385">
    <property type="entry name" value="P450"/>
</dbReference>
<dbReference type="CDD" id="cd11051">
    <property type="entry name" value="CYP59-like"/>
    <property type="match status" value="1"/>
</dbReference>
<dbReference type="Pfam" id="PF00067">
    <property type="entry name" value="p450"/>
    <property type="match status" value="1"/>
</dbReference>
<dbReference type="GO" id="GO:0004497">
    <property type="term" value="F:monooxygenase activity"/>
    <property type="evidence" value="ECO:0007669"/>
    <property type="project" value="UniProtKB-KW"/>
</dbReference>
<keyword evidence="4" id="KW-0560">Oxidoreductase</keyword>
<evidence type="ECO:0000256" key="4">
    <source>
        <dbReference type="ARBA" id="ARBA00023002"/>
    </source>
</evidence>
<organism evidence="8 9">
    <name type="scientific">Pyrenophora seminiperda CCB06</name>
    <dbReference type="NCBI Taxonomy" id="1302712"/>
    <lineage>
        <taxon>Eukaryota</taxon>
        <taxon>Fungi</taxon>
        <taxon>Dikarya</taxon>
        <taxon>Ascomycota</taxon>
        <taxon>Pezizomycotina</taxon>
        <taxon>Dothideomycetes</taxon>
        <taxon>Pleosporomycetidae</taxon>
        <taxon>Pleosporales</taxon>
        <taxon>Pleosporineae</taxon>
        <taxon>Pleosporaceae</taxon>
        <taxon>Pyrenophora</taxon>
    </lineage>
</organism>
<dbReference type="CDD" id="cd07730">
    <property type="entry name" value="metallo-hydrolase-like_MBL-fold"/>
    <property type="match status" value="1"/>
</dbReference>
<dbReference type="SUPFAM" id="SSF56281">
    <property type="entry name" value="Metallo-hydrolase/oxidoreductase"/>
    <property type="match status" value="1"/>
</dbReference>
<evidence type="ECO:0000256" key="2">
    <source>
        <dbReference type="ARBA" id="ARBA00022617"/>
    </source>
</evidence>
<dbReference type="InterPro" id="IPR036866">
    <property type="entry name" value="RibonucZ/Hydroxyglut_hydro"/>
</dbReference>
<reference evidence="8 9" key="1">
    <citation type="journal article" date="2014" name="PLoS ONE">
        <title>De novo Genome Assembly of the Fungal Plant Pathogen Pyrenophora semeniperda.</title>
        <authorList>
            <person name="Soliai M.M."/>
            <person name="Meyer S.E."/>
            <person name="Udall J.A."/>
            <person name="Elzinga D.E."/>
            <person name="Hermansen R.A."/>
            <person name="Bodily P.M."/>
            <person name="Hart A.A."/>
            <person name="Coleman C.E."/>
        </authorList>
    </citation>
    <scope>NUCLEOTIDE SEQUENCE [LARGE SCALE GENOMIC DNA]</scope>
    <source>
        <strain evidence="8 9">CCB06</strain>
        <tissue evidence="8">Mycelium</tissue>
    </source>
</reference>
<evidence type="ECO:0000256" key="7">
    <source>
        <dbReference type="PIRSR" id="PIRSR602401-1"/>
    </source>
</evidence>
<dbReference type="SUPFAM" id="SSF48264">
    <property type="entry name" value="Cytochrome P450"/>
    <property type="match status" value="1"/>
</dbReference>
<dbReference type="Gene3D" id="3.60.15.10">
    <property type="entry name" value="Ribonuclease Z/Hydroxyacylglutathione hydrolase-like"/>
    <property type="match status" value="1"/>
</dbReference>
<protein>
    <submittedName>
        <fullName evidence="8">Cytochrome P450</fullName>
    </submittedName>
</protein>
<comment type="similarity">
    <text evidence="1">Belongs to the cytochrome P450 family.</text>
</comment>
<dbReference type="InterPro" id="IPR002401">
    <property type="entry name" value="Cyt_P450_E_grp-I"/>
</dbReference>
<dbReference type="OrthoDB" id="10029320at2759"/>
<keyword evidence="2 7" id="KW-0349">Heme</keyword>
<sequence>MYRITVGVIRLPVTESFVELSLLDGGSFVGDLSRMHAGQSGTFRMYNWAFYISHQGRHVLWDLGLDKNRSCYTPWVNKFMLNYVNHVGPRRTIVQQLSGRGISAQDIDTVLFSHAHWDHSRPISDTFPNARAYFGPGTKAACEPGHMKDPNSQWDGRFFDPENSTEVWEELQGHWKPFGPFEKALDYFGDGSLWILDAPGHMAGNLAAAARLRDGEWVILGSDSRDLLDGKYQIAEFLGPGTETMSLHTDVASAKETMAKIRALETDCGAHTALAHDASWLKKGTDQPKPPHSFIFGHLKILGEAYASLPSDSHYQAAATTIAKKYNMPGVFYLDLWPVTWGQVVVIDPDCALHMTAIRNHPKHIAEGQMVDPLVGKGNIITANGQRWRDLHKMLSPAFSITHVTNLRPMVADEVMKFRSILHRKAESGEVFRLEDYTMYMTFDVITTATFGHSLDAQTKGSDALTHFDNMCRIFMESRESLNFVRNYFVNKRRDAEREKLDIILTKLIRERFEIVNRDKLDLSEKRGLGIMDLMLREHVRSGATQLDDRFMEDALSHVRSLLTAGSGTTSDTVCFAAMLLSINPGVVRKMREEHDRVFDPSIEKTYELVKADPYRVNQLTYTSHVIKEVLRFYPIGNSAREGIDTIPYNGVDWPTKGRMILPVQLHMHMNPDIFRDPMKFDPDRYEREDFLRHAWRPFERGPRACLGQPLALDELMVTFLLIMRDFDFTCADLKPNKTPRTEWSNLDLTFGDRAYQEFIFEARPRDGMPMTIKKSNWTG</sequence>
<dbReference type="GO" id="GO:0016705">
    <property type="term" value="F:oxidoreductase activity, acting on paired donors, with incorporation or reduction of molecular oxygen"/>
    <property type="evidence" value="ECO:0007669"/>
    <property type="project" value="InterPro"/>
</dbReference>
<keyword evidence="9" id="KW-1185">Reference proteome</keyword>
<evidence type="ECO:0000256" key="6">
    <source>
        <dbReference type="ARBA" id="ARBA00023033"/>
    </source>
</evidence>
<gene>
    <name evidence="8" type="ORF">GMOD_00002205</name>
</gene>
<dbReference type="AlphaFoldDB" id="A0A3M7LXG8"/>
<evidence type="ECO:0000313" key="8">
    <source>
        <dbReference type="EMBL" id="RMZ66832.1"/>
    </source>
</evidence>
<keyword evidence="6" id="KW-0503">Monooxygenase</keyword>
<evidence type="ECO:0000256" key="3">
    <source>
        <dbReference type="ARBA" id="ARBA00022723"/>
    </source>
</evidence>
<dbReference type="InterPro" id="IPR036396">
    <property type="entry name" value="Cyt_P450_sf"/>
</dbReference>
<dbReference type="Proteomes" id="UP000265663">
    <property type="component" value="Unassembled WGS sequence"/>
</dbReference>